<accession>I0A1Z4</accession>
<dbReference type="NCBIfam" id="TIGR02124">
    <property type="entry name" value="hypE"/>
    <property type="match status" value="1"/>
</dbReference>
<feature type="domain" description="PurM-like N-terminal" evidence="2">
    <location>
        <begin position="50"/>
        <end position="163"/>
    </location>
</feature>
<proteinExistence type="inferred from homology"/>
<reference evidence="4 5" key="2">
    <citation type="journal article" date="2014" name="Extremophiles">
        <title>Analysis of the complete genome of Fervidococcus fontis confirms the distinct phylogenetic position of the order Fervidicoccales and suggests its environmental function.</title>
        <authorList>
            <person name="Lebedinsky A.V."/>
            <person name="Mardanov A.V."/>
            <person name="Kublanov I.V."/>
            <person name="Gumerov V.M."/>
            <person name="Beletsky A.V."/>
            <person name="Perevalova A.A."/>
            <person name="Bidzhieva S.Kh."/>
            <person name="Bonch-Osmolovskaya E.A."/>
            <person name="Skryabin K.G."/>
            <person name="Ravin N.V."/>
        </authorList>
    </citation>
    <scope>NUCLEOTIDE SEQUENCE [LARGE SCALE GENOMIC DNA]</scope>
    <source>
        <strain evidence="5">DSM 19380 / VKM B-2539 / Kam940</strain>
    </source>
</reference>
<protein>
    <submittedName>
        <fullName evidence="4">Hydrogenase expression/formation protein HypE</fullName>
    </submittedName>
</protein>
<dbReference type="GO" id="GO:0051604">
    <property type="term" value="P:protein maturation"/>
    <property type="evidence" value="ECO:0007669"/>
    <property type="project" value="TreeGrafter"/>
</dbReference>
<dbReference type="PANTHER" id="PTHR30303:SF0">
    <property type="entry name" value="CARBAMOYL DEHYDRATASE HYPE"/>
    <property type="match status" value="1"/>
</dbReference>
<dbReference type="AlphaFoldDB" id="I0A1Z4"/>
<organism evidence="4 5">
    <name type="scientific">Fervidicoccus fontis (strain DSM 19380 / JCM 18336 / VKM B-2539 / Kam940)</name>
    <dbReference type="NCBI Taxonomy" id="1163730"/>
    <lineage>
        <taxon>Archaea</taxon>
        <taxon>Thermoproteota</taxon>
        <taxon>Thermoprotei</taxon>
        <taxon>Fervidicoccales</taxon>
        <taxon>Fervidicoccaceae</taxon>
        <taxon>Fervidicoccus</taxon>
    </lineage>
</organism>
<dbReference type="InParanoid" id="I0A1Z4"/>
<dbReference type="PANTHER" id="PTHR30303">
    <property type="entry name" value="HYDROGENASE ISOENZYMES FORMATION PROTEIN HYPE"/>
    <property type="match status" value="1"/>
</dbReference>
<dbReference type="InterPro" id="IPR016188">
    <property type="entry name" value="PurM-like_N"/>
</dbReference>
<sequence length="352" mass="37987">MKILEEGKTVKLSHGNGGPETSEILNSILFSKVEETLKRVEGGVGIDVLDDGATIPIGDLGYVVISTDSYTVKPLFFPGGDIGKLAAAGSINDVVMMGGRPVAILDSIVVQEGFEINELEKIMESFISTLKEEKVSIIGGDFKVLPREELDGIIITTTAIGIAKKPIIDRPKVGDKIIVTGNLAEHGVLISLYRLGLEDKAGNAGLLQSDVMPLSKYLLPIFEKYGEKINAARDPTRGGLSEVLNEWALQNKLIIEIDEKSIPLREPVVKYTEMLGIDPLHLASEGVAVLSVEESVSEEILDELQKNGLSDAKIIGEVKKEAKEMGIVLMKTAIGGRRVVEPPRGELVPRIC</sequence>
<dbReference type="InterPro" id="IPR036921">
    <property type="entry name" value="PurM-like_N_sf"/>
</dbReference>
<evidence type="ECO:0000313" key="5">
    <source>
        <dbReference type="Proteomes" id="UP000007391"/>
    </source>
</evidence>
<keyword evidence="5" id="KW-1185">Reference proteome</keyword>
<evidence type="ECO:0000313" key="4">
    <source>
        <dbReference type="EMBL" id="AFH43001.1"/>
    </source>
</evidence>
<dbReference type="InterPro" id="IPR036676">
    <property type="entry name" value="PurM-like_C_sf"/>
</dbReference>
<dbReference type="Gene3D" id="3.30.1330.10">
    <property type="entry name" value="PurM-like, N-terminal domain"/>
    <property type="match status" value="1"/>
</dbReference>
<name>I0A1Z4_FERFK</name>
<dbReference type="Pfam" id="PF02769">
    <property type="entry name" value="AIRS_C"/>
    <property type="match status" value="1"/>
</dbReference>
<dbReference type="Gene3D" id="3.90.650.10">
    <property type="entry name" value="PurM-like C-terminal domain"/>
    <property type="match status" value="1"/>
</dbReference>
<gene>
    <name evidence="4" type="ordered locus">FFONT_1013</name>
</gene>
<dbReference type="RefSeq" id="WP_014558150.1">
    <property type="nucleotide sequence ID" value="NC_017461.1"/>
</dbReference>
<evidence type="ECO:0000259" key="3">
    <source>
        <dbReference type="Pfam" id="PF02769"/>
    </source>
</evidence>
<dbReference type="SUPFAM" id="SSF56042">
    <property type="entry name" value="PurM C-terminal domain-like"/>
    <property type="match status" value="1"/>
</dbReference>
<dbReference type="Pfam" id="PF00586">
    <property type="entry name" value="AIRS"/>
    <property type="match status" value="1"/>
</dbReference>
<dbReference type="EMBL" id="CP003423">
    <property type="protein sequence ID" value="AFH43001.1"/>
    <property type="molecule type" value="Genomic_DNA"/>
</dbReference>
<dbReference type="InterPro" id="IPR010918">
    <property type="entry name" value="PurM-like_C_dom"/>
</dbReference>
<dbReference type="InterPro" id="IPR011854">
    <property type="entry name" value="HypE"/>
</dbReference>
<reference evidence="5" key="1">
    <citation type="submission" date="2012-03" db="EMBL/GenBank/DDBJ databases">
        <title>Fervidicoccus fontis complete genome analysis confirms its distinct phylogenetic position and predicts its environmental function.</title>
        <authorList>
            <person name="Lebedinsky A.V."/>
            <person name="Mardanov A.V."/>
            <person name="Gumerov V.M."/>
            <person name="Beletsky A.V."/>
            <person name="Kublanov I.V."/>
            <person name="Perevalova A.A."/>
            <person name="Bonch-Osmolovskaya E.A."/>
            <person name="Ravin N.V."/>
            <person name="Skryabin K.G."/>
        </authorList>
    </citation>
    <scope>NUCLEOTIDE SEQUENCE [LARGE SCALE GENOMIC DNA]</scope>
    <source>
        <strain evidence="5">DSM 19380 / VKM B-2539 / Kam940</strain>
    </source>
</reference>
<dbReference type="SUPFAM" id="SSF55326">
    <property type="entry name" value="PurM N-terminal domain-like"/>
    <property type="match status" value="1"/>
</dbReference>
<feature type="domain" description="PurM-like C-terminal" evidence="3">
    <location>
        <begin position="172"/>
        <end position="323"/>
    </location>
</feature>
<dbReference type="eggNOG" id="arCOG00636">
    <property type="taxonomic scope" value="Archaea"/>
</dbReference>
<evidence type="ECO:0000259" key="2">
    <source>
        <dbReference type="Pfam" id="PF00586"/>
    </source>
</evidence>
<comment type="similarity">
    <text evidence="1">Belongs to the HypE family.</text>
</comment>
<dbReference type="PIRSF" id="PIRSF005644">
    <property type="entry name" value="Hdrgns_mtr_HypE"/>
    <property type="match status" value="1"/>
</dbReference>
<dbReference type="KEGG" id="ffo:FFONT_1013"/>
<dbReference type="Proteomes" id="UP000007391">
    <property type="component" value="Chromosome"/>
</dbReference>
<dbReference type="STRING" id="1163730.FFONT_1013"/>
<dbReference type="HOGENOM" id="CLU_049733_0_0_2"/>
<evidence type="ECO:0000256" key="1">
    <source>
        <dbReference type="ARBA" id="ARBA00006243"/>
    </source>
</evidence>
<dbReference type="GeneID" id="12450104"/>